<evidence type="ECO:0000313" key="2">
    <source>
        <dbReference type="EMBL" id="PCJ39614.1"/>
    </source>
</evidence>
<proteinExistence type="predicted"/>
<organism evidence="2 3">
    <name type="scientific">SAR86 cluster bacterium</name>
    <dbReference type="NCBI Taxonomy" id="2030880"/>
    <lineage>
        <taxon>Bacteria</taxon>
        <taxon>Pseudomonadati</taxon>
        <taxon>Pseudomonadota</taxon>
        <taxon>Gammaproteobacteria</taxon>
        <taxon>SAR86 cluster</taxon>
    </lineage>
</organism>
<comment type="caution">
    <text evidence="2">The sequence shown here is derived from an EMBL/GenBank/DDBJ whole genome shotgun (WGS) entry which is preliminary data.</text>
</comment>
<dbReference type="Proteomes" id="UP000228987">
    <property type="component" value="Unassembled WGS sequence"/>
</dbReference>
<dbReference type="AlphaFoldDB" id="A0A2A5C6V6"/>
<keyword evidence="1" id="KW-0143">Chaperone</keyword>
<accession>A0A2A5C6V6</accession>
<dbReference type="EMBL" id="NVWI01000013">
    <property type="protein sequence ID" value="PCJ39614.1"/>
    <property type="molecule type" value="Genomic_DNA"/>
</dbReference>
<name>A0A2A5C6V6_9GAMM</name>
<protein>
    <submittedName>
        <fullName evidence="2">Molecular chaperone DnaJ</fullName>
    </submittedName>
</protein>
<gene>
    <name evidence="2" type="ORF">COA71_13280</name>
</gene>
<dbReference type="SUPFAM" id="SSF46565">
    <property type="entry name" value="Chaperone J-domain"/>
    <property type="match status" value="1"/>
</dbReference>
<dbReference type="InterPro" id="IPR036869">
    <property type="entry name" value="J_dom_sf"/>
</dbReference>
<evidence type="ECO:0000313" key="3">
    <source>
        <dbReference type="Proteomes" id="UP000228987"/>
    </source>
</evidence>
<reference evidence="3" key="1">
    <citation type="submission" date="2017-08" db="EMBL/GenBank/DDBJ databases">
        <title>A dynamic microbial community with high functional redundancy inhabits the cold, oxic subseafloor aquifer.</title>
        <authorList>
            <person name="Tully B.J."/>
            <person name="Wheat C.G."/>
            <person name="Glazer B.T."/>
            <person name="Huber J.A."/>
        </authorList>
    </citation>
    <scope>NUCLEOTIDE SEQUENCE [LARGE SCALE GENOMIC DNA]</scope>
</reference>
<evidence type="ECO:0000256" key="1">
    <source>
        <dbReference type="ARBA" id="ARBA00023186"/>
    </source>
</evidence>
<sequence>MNQHHPGKLVSKGLRQEMMDIANQKTLDIKTAYELIKQTISRYNFKI</sequence>